<evidence type="ECO:0000313" key="2">
    <source>
        <dbReference type="Proteomes" id="UP000054324"/>
    </source>
</evidence>
<gene>
    <name evidence="1" type="ORF">T265_02886</name>
</gene>
<keyword evidence="2" id="KW-1185">Reference proteome</keyword>
<dbReference type="Proteomes" id="UP000054324">
    <property type="component" value="Unassembled WGS sequence"/>
</dbReference>
<dbReference type="OrthoDB" id="2384430at2759"/>
<dbReference type="AlphaFoldDB" id="A0A074ZXR4"/>
<accession>A0A074ZXR4</accession>
<name>A0A074ZXR4_OPIVI</name>
<organism evidence="1 2">
    <name type="scientific">Opisthorchis viverrini</name>
    <name type="common">Southeast Asian liver fluke</name>
    <dbReference type="NCBI Taxonomy" id="6198"/>
    <lineage>
        <taxon>Eukaryota</taxon>
        <taxon>Metazoa</taxon>
        <taxon>Spiralia</taxon>
        <taxon>Lophotrochozoa</taxon>
        <taxon>Platyhelminthes</taxon>
        <taxon>Trematoda</taxon>
        <taxon>Digenea</taxon>
        <taxon>Opisthorchiida</taxon>
        <taxon>Opisthorchiata</taxon>
        <taxon>Opisthorchiidae</taxon>
        <taxon>Opisthorchis</taxon>
    </lineage>
</organism>
<evidence type="ECO:0000313" key="1">
    <source>
        <dbReference type="EMBL" id="KER30737.1"/>
    </source>
</evidence>
<proteinExistence type="predicted"/>
<protein>
    <recommendedName>
        <fullName evidence="3">Tetratricopeptide repeat protein</fullName>
    </recommendedName>
</protein>
<dbReference type="GeneID" id="20317074"/>
<evidence type="ECO:0008006" key="3">
    <source>
        <dbReference type="Google" id="ProtNLM"/>
    </source>
</evidence>
<dbReference type="CTD" id="20317074"/>
<dbReference type="RefSeq" id="XP_009165503.1">
    <property type="nucleotide sequence ID" value="XM_009167239.1"/>
</dbReference>
<dbReference type="KEGG" id="ovi:T265_02886"/>
<sequence>MLPTKLIGLESLVALNLGGSLYYSLSPTHQSPLPDSREPQPSVFPKNAHSGLFLGSRHQAGNVLASRHEWCGTAALQKTTFKGLGASNTYWKDESVQTESVPTEFSELSVLAEKFSSVLHHLNKEAHSASSDSSALSDPSPPILWKILSRLDYSPALFNLGVWYQRRSLEHIGGDTKARSSCLRKAELSYRRAVQADGHPTAAYNLACILIASNREEIKTKSRTYSVNDLMEIAANKR</sequence>
<dbReference type="EMBL" id="KL596656">
    <property type="protein sequence ID" value="KER30737.1"/>
    <property type="molecule type" value="Genomic_DNA"/>
</dbReference>
<reference evidence="1 2" key="1">
    <citation type="submission" date="2013-11" db="EMBL/GenBank/DDBJ databases">
        <title>Opisthorchis viverrini - life in the bile duct.</title>
        <authorList>
            <person name="Young N.D."/>
            <person name="Nagarajan N."/>
            <person name="Lin S.J."/>
            <person name="Korhonen P.K."/>
            <person name="Jex A.R."/>
            <person name="Hall R.S."/>
            <person name="Safavi-Hemami H."/>
            <person name="Kaewkong W."/>
            <person name="Bertrand D."/>
            <person name="Gao S."/>
            <person name="Seet Q."/>
            <person name="Wongkham S."/>
            <person name="Teh B.T."/>
            <person name="Wongkham C."/>
            <person name="Intapan P.M."/>
            <person name="Maleewong W."/>
            <person name="Yang X."/>
            <person name="Hu M."/>
            <person name="Wang Z."/>
            <person name="Hofmann A."/>
            <person name="Sternberg P.W."/>
            <person name="Tan P."/>
            <person name="Wang J."/>
            <person name="Gasser R.B."/>
        </authorList>
    </citation>
    <scope>NUCLEOTIDE SEQUENCE [LARGE SCALE GENOMIC DNA]</scope>
</reference>